<keyword evidence="1" id="KW-0812">Transmembrane</keyword>
<evidence type="ECO:0000313" key="3">
    <source>
        <dbReference type="Proteomes" id="UP000054564"/>
    </source>
</evidence>
<dbReference type="EMBL" id="AJIL01000030">
    <property type="protein sequence ID" value="KNF01355.1"/>
    <property type="molecule type" value="Genomic_DNA"/>
</dbReference>
<dbReference type="AlphaFoldDB" id="A0A0L0VQR3"/>
<protein>
    <submittedName>
        <fullName evidence="2">Uncharacterized protein</fullName>
    </submittedName>
</protein>
<sequence length="134" mass="14496">MSIGAYVMGPVPVPVLMVLLLLLRMLGVPGMWSKVAEGVTNQRYRLSQTGGRPNGASNICSMLPSQVVSVQPPDQVGRADLLAQVPSGASHMATSAQECRRVPCTRHGTRDTRCGKTNQNILLLNNILNKHHRT</sequence>
<feature type="transmembrane region" description="Helical" evidence="1">
    <location>
        <begin position="6"/>
        <end position="26"/>
    </location>
</feature>
<evidence type="ECO:0000256" key="1">
    <source>
        <dbReference type="SAM" id="Phobius"/>
    </source>
</evidence>
<gene>
    <name evidence="2" type="ORF">PSTG_05455</name>
</gene>
<keyword evidence="1" id="KW-1133">Transmembrane helix</keyword>
<dbReference type="Proteomes" id="UP000054564">
    <property type="component" value="Unassembled WGS sequence"/>
</dbReference>
<reference evidence="3" key="1">
    <citation type="submission" date="2014-03" db="EMBL/GenBank/DDBJ databases">
        <title>The Genome Sequence of Puccinia striiformis f. sp. tritici PST-78.</title>
        <authorList>
            <consortium name="The Broad Institute Genome Sequencing Platform"/>
            <person name="Cuomo C."/>
            <person name="Hulbert S."/>
            <person name="Chen X."/>
            <person name="Walker B."/>
            <person name="Young S.K."/>
            <person name="Zeng Q."/>
            <person name="Gargeya S."/>
            <person name="Fitzgerald M."/>
            <person name="Haas B."/>
            <person name="Abouelleil A."/>
            <person name="Alvarado L."/>
            <person name="Arachchi H.M."/>
            <person name="Berlin A.M."/>
            <person name="Chapman S.B."/>
            <person name="Goldberg J."/>
            <person name="Griggs A."/>
            <person name="Gujja S."/>
            <person name="Hansen M."/>
            <person name="Howarth C."/>
            <person name="Imamovic A."/>
            <person name="Larimer J."/>
            <person name="McCowan C."/>
            <person name="Montmayeur A."/>
            <person name="Murphy C."/>
            <person name="Neiman D."/>
            <person name="Pearson M."/>
            <person name="Priest M."/>
            <person name="Roberts A."/>
            <person name="Saif S."/>
            <person name="Shea T."/>
            <person name="Sisk P."/>
            <person name="Sykes S."/>
            <person name="Wortman J."/>
            <person name="Nusbaum C."/>
            <person name="Birren B."/>
        </authorList>
    </citation>
    <scope>NUCLEOTIDE SEQUENCE [LARGE SCALE GENOMIC DNA]</scope>
    <source>
        <strain evidence="3">race PST-78</strain>
    </source>
</reference>
<comment type="caution">
    <text evidence="2">The sequence shown here is derived from an EMBL/GenBank/DDBJ whole genome shotgun (WGS) entry which is preliminary data.</text>
</comment>
<accession>A0A0L0VQR3</accession>
<proteinExistence type="predicted"/>
<keyword evidence="1" id="KW-0472">Membrane</keyword>
<name>A0A0L0VQR3_9BASI</name>
<evidence type="ECO:0000313" key="2">
    <source>
        <dbReference type="EMBL" id="KNF01355.1"/>
    </source>
</evidence>
<organism evidence="2 3">
    <name type="scientific">Puccinia striiformis f. sp. tritici PST-78</name>
    <dbReference type="NCBI Taxonomy" id="1165861"/>
    <lineage>
        <taxon>Eukaryota</taxon>
        <taxon>Fungi</taxon>
        <taxon>Dikarya</taxon>
        <taxon>Basidiomycota</taxon>
        <taxon>Pucciniomycotina</taxon>
        <taxon>Pucciniomycetes</taxon>
        <taxon>Pucciniales</taxon>
        <taxon>Pucciniaceae</taxon>
        <taxon>Puccinia</taxon>
    </lineage>
</organism>
<keyword evidence="3" id="KW-1185">Reference proteome</keyword>